<proteinExistence type="predicted"/>
<keyword evidence="1" id="KW-0813">Transport</keyword>
<dbReference type="SMART" id="SM00382">
    <property type="entry name" value="AAA"/>
    <property type="match status" value="1"/>
</dbReference>
<dbReference type="PANTHER" id="PTHR42794:SF1">
    <property type="entry name" value="HEMIN IMPORT ATP-BINDING PROTEIN HMUV"/>
    <property type="match status" value="1"/>
</dbReference>
<gene>
    <name evidence="8" type="ORF">D3872_14595</name>
</gene>
<protein>
    <submittedName>
        <fullName evidence="8">ABC transporter ATP-binding protein</fullName>
    </submittedName>
</protein>
<dbReference type="AlphaFoldDB" id="A0A418XRF2"/>
<keyword evidence="9" id="KW-1185">Reference proteome</keyword>
<dbReference type="GO" id="GO:0005524">
    <property type="term" value="F:ATP binding"/>
    <property type="evidence" value="ECO:0007669"/>
    <property type="project" value="UniProtKB-KW"/>
</dbReference>
<evidence type="ECO:0000313" key="9">
    <source>
        <dbReference type="Proteomes" id="UP000284006"/>
    </source>
</evidence>
<dbReference type="RefSeq" id="WP_119811492.1">
    <property type="nucleotide sequence ID" value="NZ_QYUP01000120.1"/>
</dbReference>
<sequence>MIATTDLTLRAGARVLLEGLTWHAEPGQLWCIIGRNGAGKSTLLRTLAGMRSPDGGSVAIDGRPLAEWDVAKLARERSFLAQSRSDAFAYRVIETVLMARHPYHADRYWEGSDDHVAAENALRALDVLHLARRDVRTLSGGERQRVAIAALLAQDTPLMLLDEPANALDLAHQVSVMRLLARLCREQGKTVVMVGHDLNLAHSVATDALLLMGDGRWLAGATAEVMQPHILSQCLGHPIETLRHGERTIFIAGESAPANT</sequence>
<evidence type="ECO:0000256" key="1">
    <source>
        <dbReference type="ARBA" id="ARBA00022448"/>
    </source>
</evidence>
<dbReference type="Proteomes" id="UP000284006">
    <property type="component" value="Unassembled WGS sequence"/>
</dbReference>
<evidence type="ECO:0000256" key="6">
    <source>
        <dbReference type="ARBA" id="ARBA00037066"/>
    </source>
</evidence>
<dbReference type="InterPro" id="IPR003439">
    <property type="entry name" value="ABC_transporter-like_ATP-bd"/>
</dbReference>
<evidence type="ECO:0000256" key="2">
    <source>
        <dbReference type="ARBA" id="ARBA00022475"/>
    </source>
</evidence>
<dbReference type="Pfam" id="PF00005">
    <property type="entry name" value="ABC_tran"/>
    <property type="match status" value="1"/>
</dbReference>
<dbReference type="InterPro" id="IPR027417">
    <property type="entry name" value="P-loop_NTPase"/>
</dbReference>
<reference evidence="8 9" key="1">
    <citation type="submission" date="2018-09" db="EMBL/GenBank/DDBJ databases">
        <authorList>
            <person name="Zhu H."/>
        </authorList>
    </citation>
    <scope>NUCLEOTIDE SEQUENCE [LARGE SCALE GENOMIC DNA]</scope>
    <source>
        <strain evidence="8 9">K1S02-61</strain>
    </source>
</reference>
<dbReference type="InterPro" id="IPR003593">
    <property type="entry name" value="AAA+_ATPase"/>
</dbReference>
<dbReference type="InterPro" id="IPR017871">
    <property type="entry name" value="ABC_transporter-like_CS"/>
</dbReference>
<dbReference type="SUPFAM" id="SSF52540">
    <property type="entry name" value="P-loop containing nucleoside triphosphate hydrolases"/>
    <property type="match status" value="1"/>
</dbReference>
<dbReference type="OrthoDB" id="5296765at2"/>
<dbReference type="PROSITE" id="PS00211">
    <property type="entry name" value="ABC_TRANSPORTER_1"/>
    <property type="match status" value="1"/>
</dbReference>
<dbReference type="PANTHER" id="PTHR42794">
    <property type="entry name" value="HEMIN IMPORT ATP-BINDING PROTEIN HMUV"/>
    <property type="match status" value="1"/>
</dbReference>
<organism evidence="8 9">
    <name type="scientific">Massilia cavernae</name>
    <dbReference type="NCBI Taxonomy" id="2320864"/>
    <lineage>
        <taxon>Bacteria</taxon>
        <taxon>Pseudomonadati</taxon>
        <taxon>Pseudomonadota</taxon>
        <taxon>Betaproteobacteria</taxon>
        <taxon>Burkholderiales</taxon>
        <taxon>Oxalobacteraceae</taxon>
        <taxon>Telluria group</taxon>
        <taxon>Massilia</taxon>
    </lineage>
</organism>
<keyword evidence="5" id="KW-1278">Translocase</keyword>
<evidence type="ECO:0000256" key="5">
    <source>
        <dbReference type="ARBA" id="ARBA00022967"/>
    </source>
</evidence>
<evidence type="ECO:0000313" key="8">
    <source>
        <dbReference type="EMBL" id="RJG15108.1"/>
    </source>
</evidence>
<keyword evidence="3" id="KW-0547">Nucleotide-binding</keyword>
<feature type="domain" description="ABC transporter" evidence="7">
    <location>
        <begin position="2"/>
        <end position="239"/>
    </location>
</feature>
<keyword evidence="2" id="KW-1003">Cell membrane</keyword>
<dbReference type="CDD" id="cd03214">
    <property type="entry name" value="ABC_Iron-Siderophores_B12_Hemin"/>
    <property type="match status" value="1"/>
</dbReference>
<dbReference type="PROSITE" id="PS50893">
    <property type="entry name" value="ABC_TRANSPORTER_2"/>
    <property type="match status" value="1"/>
</dbReference>
<evidence type="ECO:0000256" key="4">
    <source>
        <dbReference type="ARBA" id="ARBA00022840"/>
    </source>
</evidence>
<dbReference type="GO" id="GO:0016887">
    <property type="term" value="F:ATP hydrolysis activity"/>
    <property type="evidence" value="ECO:0007669"/>
    <property type="project" value="InterPro"/>
</dbReference>
<dbReference type="EMBL" id="QYUP01000120">
    <property type="protein sequence ID" value="RJG15108.1"/>
    <property type="molecule type" value="Genomic_DNA"/>
</dbReference>
<evidence type="ECO:0000256" key="3">
    <source>
        <dbReference type="ARBA" id="ARBA00022741"/>
    </source>
</evidence>
<comment type="caution">
    <text evidence="8">The sequence shown here is derived from an EMBL/GenBank/DDBJ whole genome shotgun (WGS) entry which is preliminary data.</text>
</comment>
<name>A0A418XRF2_9BURK</name>
<keyword evidence="4 8" id="KW-0067">ATP-binding</keyword>
<accession>A0A418XRF2</accession>
<dbReference type="Gene3D" id="3.40.50.300">
    <property type="entry name" value="P-loop containing nucleotide triphosphate hydrolases"/>
    <property type="match status" value="1"/>
</dbReference>
<comment type="function">
    <text evidence="6">Part of the ABC transporter complex HmuTUV involved in hemin import. Responsible for energy coupling to the transport system.</text>
</comment>
<keyword evidence="2" id="KW-0472">Membrane</keyword>
<evidence type="ECO:0000259" key="7">
    <source>
        <dbReference type="PROSITE" id="PS50893"/>
    </source>
</evidence>